<dbReference type="PRINTS" id="PR00081">
    <property type="entry name" value="GDHRDH"/>
</dbReference>
<evidence type="ECO:0000313" key="5">
    <source>
        <dbReference type="Proteomes" id="UP000095597"/>
    </source>
</evidence>
<evidence type="ECO:0000256" key="1">
    <source>
        <dbReference type="ARBA" id="ARBA00006484"/>
    </source>
</evidence>
<dbReference type="RefSeq" id="WP_055214590.1">
    <property type="nucleotide sequence ID" value="NZ_CAXVIO010000005.1"/>
</dbReference>
<comment type="similarity">
    <text evidence="1">Belongs to the short-chain dehydrogenases/reductases (SDR) family.</text>
</comment>
<keyword evidence="2 3" id="KW-0560">Oxidoreductase</keyword>
<dbReference type="Proteomes" id="UP000446719">
    <property type="component" value="Unassembled WGS sequence"/>
</dbReference>
<protein>
    <submittedName>
        <fullName evidence="3">2-dehydro-3-deoxy-D-gluconate 5-dehydrogenase</fullName>
        <ecNumber evidence="3">1.1.1.127</ecNumber>
    </submittedName>
    <submittedName>
        <fullName evidence="4">SDR family oxidoreductase</fullName>
    </submittedName>
</protein>
<name>A0A173U7Q9_9FIRM</name>
<evidence type="ECO:0000313" key="4">
    <source>
        <dbReference type="EMBL" id="MZK17358.1"/>
    </source>
</evidence>
<proteinExistence type="inferred from homology"/>
<dbReference type="Pfam" id="PF13561">
    <property type="entry name" value="adh_short_C2"/>
    <property type="match status" value="1"/>
</dbReference>
<evidence type="ECO:0000313" key="3">
    <source>
        <dbReference type="EMBL" id="CUN10951.1"/>
    </source>
</evidence>
<dbReference type="GO" id="GO:0047001">
    <property type="term" value="F:2-dehydro-3-deoxy-D-gluconate 5-dehydrogenase activity"/>
    <property type="evidence" value="ECO:0007669"/>
    <property type="project" value="UniProtKB-EC"/>
</dbReference>
<dbReference type="InterPro" id="IPR002347">
    <property type="entry name" value="SDR_fam"/>
</dbReference>
<dbReference type="OrthoDB" id="9803333at2"/>
<organism evidence="3 5">
    <name type="scientific">Dorea longicatena</name>
    <dbReference type="NCBI Taxonomy" id="88431"/>
    <lineage>
        <taxon>Bacteria</taxon>
        <taxon>Bacillati</taxon>
        <taxon>Bacillota</taxon>
        <taxon>Clostridia</taxon>
        <taxon>Lachnospirales</taxon>
        <taxon>Lachnospiraceae</taxon>
        <taxon>Dorea</taxon>
    </lineage>
</organism>
<accession>A0A173U7Q9</accession>
<dbReference type="PANTHER" id="PTHR42760">
    <property type="entry name" value="SHORT-CHAIN DEHYDROGENASES/REDUCTASES FAMILY MEMBER"/>
    <property type="match status" value="1"/>
</dbReference>
<dbReference type="EMBL" id="CYXO01000011">
    <property type="protein sequence ID" value="CUN10951.1"/>
    <property type="molecule type" value="Genomic_DNA"/>
</dbReference>
<dbReference type="Gene3D" id="3.40.50.720">
    <property type="entry name" value="NAD(P)-binding Rossmann-like Domain"/>
    <property type="match status" value="1"/>
</dbReference>
<dbReference type="InterPro" id="IPR036291">
    <property type="entry name" value="NAD(P)-bd_dom_sf"/>
</dbReference>
<gene>
    <name evidence="3" type="primary">kduD</name>
    <name evidence="3" type="ORF">ERS852573_01971</name>
    <name evidence="4" type="ORF">GT565_04360</name>
</gene>
<dbReference type="EMBL" id="WWSB01000003">
    <property type="protein sequence ID" value="MZK17358.1"/>
    <property type="molecule type" value="Genomic_DNA"/>
</dbReference>
<dbReference type="FunFam" id="3.40.50.720:FF:000084">
    <property type="entry name" value="Short-chain dehydrogenase reductase"/>
    <property type="match status" value="1"/>
</dbReference>
<dbReference type="SUPFAM" id="SSF51735">
    <property type="entry name" value="NAD(P)-binding Rossmann-fold domains"/>
    <property type="match status" value="1"/>
</dbReference>
<dbReference type="PANTHER" id="PTHR42760:SF5">
    <property type="entry name" value="2-DEHYDRO-3-DEOXY-D-GLUCONATE 5-DEHYDROGENASE"/>
    <property type="match status" value="1"/>
</dbReference>
<reference evidence="4 6" key="2">
    <citation type="journal article" date="2019" name="Nat. Med.">
        <title>A library of human gut bacterial isolates paired with longitudinal multiomics data enables mechanistic microbiome research.</title>
        <authorList>
            <person name="Poyet M."/>
            <person name="Groussin M."/>
            <person name="Gibbons S.M."/>
            <person name="Avila-Pacheco J."/>
            <person name="Jiang X."/>
            <person name="Kearney S.M."/>
            <person name="Perrotta A.R."/>
            <person name="Berdy B."/>
            <person name="Zhao S."/>
            <person name="Lieberman T.D."/>
            <person name="Swanson P.K."/>
            <person name="Smith M."/>
            <person name="Roesemann S."/>
            <person name="Alexander J.E."/>
            <person name="Rich S.A."/>
            <person name="Livny J."/>
            <person name="Vlamakis H."/>
            <person name="Clish C."/>
            <person name="Bullock K."/>
            <person name="Deik A."/>
            <person name="Scott J."/>
            <person name="Pierce K.A."/>
            <person name="Xavier R.J."/>
            <person name="Alm E.J."/>
        </authorList>
    </citation>
    <scope>NUCLEOTIDE SEQUENCE [LARGE SCALE GENOMIC DNA]</scope>
    <source>
        <strain evidence="4 6">BIOML-A7</strain>
    </source>
</reference>
<dbReference type="PROSITE" id="PS00061">
    <property type="entry name" value="ADH_SHORT"/>
    <property type="match status" value="1"/>
</dbReference>
<evidence type="ECO:0000256" key="2">
    <source>
        <dbReference type="ARBA" id="ARBA00023002"/>
    </source>
</evidence>
<sequence>MSIFDLTGKKAIVTGGSRGLGHGMAEGLMEAGCEVVIIGTRESIKDRAAEFNQKGLKCTGVQADLGDEIALKEAFRESLAALGGHLDILVTAHGVQSRHPSEEFPMEDWKRVLDVNLTAVFELCQLAAKQFMAQESKGKIITVASMLSFFGGYTVPAYAASKGGVAQITKAFCNEWAEKGINVNSIAPGYMATEMNTALLDPKNPRKEAITNRIPAKRWGTAEDMKGPCVFLASDASDYLNGAVIPVDGGYLVR</sequence>
<dbReference type="AlphaFoldDB" id="A0A173U7Q9"/>
<evidence type="ECO:0000313" key="6">
    <source>
        <dbReference type="Proteomes" id="UP000446719"/>
    </source>
</evidence>
<dbReference type="GO" id="GO:0008206">
    <property type="term" value="P:bile acid metabolic process"/>
    <property type="evidence" value="ECO:0007669"/>
    <property type="project" value="UniProtKB-ARBA"/>
</dbReference>
<dbReference type="Proteomes" id="UP000095597">
    <property type="component" value="Unassembled WGS sequence"/>
</dbReference>
<reference evidence="3 5" key="1">
    <citation type="submission" date="2015-09" db="EMBL/GenBank/DDBJ databases">
        <authorList>
            <consortium name="Pathogen Informatics"/>
        </authorList>
    </citation>
    <scope>NUCLEOTIDE SEQUENCE [LARGE SCALE GENOMIC DNA]</scope>
    <source>
        <strain evidence="3 5">2789STDY5834961</strain>
    </source>
</reference>
<dbReference type="PRINTS" id="PR00080">
    <property type="entry name" value="SDRFAMILY"/>
</dbReference>
<dbReference type="EC" id="1.1.1.127" evidence="3"/>
<dbReference type="InterPro" id="IPR020904">
    <property type="entry name" value="Sc_DH/Rdtase_CS"/>
</dbReference>